<dbReference type="Gene3D" id="2.120.10.30">
    <property type="entry name" value="TolB, C-terminal domain"/>
    <property type="match status" value="2"/>
</dbReference>
<dbReference type="EMBL" id="VXIV02003063">
    <property type="protein sequence ID" value="KAF6021338.1"/>
    <property type="molecule type" value="Genomic_DNA"/>
</dbReference>
<keyword evidence="2" id="KW-1185">Reference proteome</keyword>
<dbReference type="OrthoDB" id="423498at2759"/>
<organism evidence="1 2">
    <name type="scientific">Bugula neritina</name>
    <name type="common">Brown bryozoan</name>
    <name type="synonym">Sertularia neritina</name>
    <dbReference type="NCBI Taxonomy" id="10212"/>
    <lineage>
        <taxon>Eukaryota</taxon>
        <taxon>Metazoa</taxon>
        <taxon>Spiralia</taxon>
        <taxon>Lophotrochozoa</taxon>
        <taxon>Bryozoa</taxon>
        <taxon>Gymnolaemata</taxon>
        <taxon>Cheilostomatida</taxon>
        <taxon>Flustrina</taxon>
        <taxon>Buguloidea</taxon>
        <taxon>Bugulidae</taxon>
        <taxon>Bugula</taxon>
    </lineage>
</organism>
<dbReference type="PANTHER" id="PTHR46388">
    <property type="entry name" value="NHL REPEAT-CONTAINING PROTEIN 2"/>
    <property type="match status" value="1"/>
</dbReference>
<accession>A0A7J7J7D2</accession>
<dbReference type="PANTHER" id="PTHR46388:SF2">
    <property type="entry name" value="NHL REPEAT-CONTAINING PROTEIN 2"/>
    <property type="match status" value="1"/>
</dbReference>
<sequence>MNFLSDFTTQGSLLRYVVADDYIKGNYIIVWGHSICTTSDFITLENITGSLDQNAYAQGPPGRARFDTITGVVTNPTSNKQIWVSDYGNSCIRTVNRETGFTNVLTGRCREKTVQDGTINSAGVAYPFGMAVSPSDRQKVYFYENGEGSIRCILRIGPSWYLRTVLGLRKKISGLNFDPAGKFLYLSYETSIVRVPTTWENPSQEISIDFIDSIAEDIISGVGHEDGPLESARMKDPMHIIFLDETTFLFADYNNHVLRMVDLLNSSISTICVPQGTDYNVTEGAIDTCRIELPRQIVQSKESSKLYILGDYRFHELTYSGEFLSLV</sequence>
<dbReference type="InterPro" id="IPR011042">
    <property type="entry name" value="6-blade_b-propeller_TolB-like"/>
</dbReference>
<name>A0A7J7J7D2_BUGNE</name>
<dbReference type="SUPFAM" id="SSF75011">
    <property type="entry name" value="3-carboxy-cis,cis-mucoante lactonizing enzyme"/>
    <property type="match status" value="1"/>
</dbReference>
<gene>
    <name evidence="1" type="ORF">EB796_020354</name>
</gene>
<dbReference type="AlphaFoldDB" id="A0A7J7J7D2"/>
<protein>
    <submittedName>
        <fullName evidence="1">Uncharacterized protein</fullName>
    </submittedName>
</protein>
<reference evidence="1" key="1">
    <citation type="submission" date="2020-06" db="EMBL/GenBank/DDBJ databases">
        <title>Draft genome of Bugula neritina, a colonial animal packing powerful symbionts and potential medicines.</title>
        <authorList>
            <person name="Rayko M."/>
        </authorList>
    </citation>
    <scope>NUCLEOTIDE SEQUENCE [LARGE SCALE GENOMIC DNA]</scope>
    <source>
        <strain evidence="1">Kwan_BN1</strain>
    </source>
</reference>
<dbReference type="Proteomes" id="UP000593567">
    <property type="component" value="Unassembled WGS sequence"/>
</dbReference>
<proteinExistence type="predicted"/>
<comment type="caution">
    <text evidence="1">The sequence shown here is derived from an EMBL/GenBank/DDBJ whole genome shotgun (WGS) entry which is preliminary data.</text>
</comment>
<evidence type="ECO:0000313" key="2">
    <source>
        <dbReference type="Proteomes" id="UP000593567"/>
    </source>
</evidence>
<evidence type="ECO:0000313" key="1">
    <source>
        <dbReference type="EMBL" id="KAF6021338.1"/>
    </source>
</evidence>